<organism evidence="3 4">
    <name type="scientific">Mesorhizobium salmacidum</name>
    <dbReference type="NCBI Taxonomy" id="3015171"/>
    <lineage>
        <taxon>Bacteria</taxon>
        <taxon>Pseudomonadati</taxon>
        <taxon>Pseudomonadota</taxon>
        <taxon>Alphaproteobacteria</taxon>
        <taxon>Hyphomicrobiales</taxon>
        <taxon>Phyllobacteriaceae</taxon>
        <taxon>Mesorhizobium</taxon>
    </lineage>
</organism>
<keyword evidence="2" id="KW-0812">Transmembrane</keyword>
<feature type="transmembrane region" description="Helical" evidence="2">
    <location>
        <begin position="20"/>
        <end position="39"/>
    </location>
</feature>
<name>A0ABU8KRW0_9HYPH</name>
<proteinExistence type="predicted"/>
<protein>
    <submittedName>
        <fullName evidence="3">Uncharacterized protein</fullName>
    </submittedName>
</protein>
<keyword evidence="2" id="KW-0472">Membrane</keyword>
<gene>
    <name evidence="3" type="ORF">O7A60_01785</name>
</gene>
<evidence type="ECO:0000256" key="1">
    <source>
        <dbReference type="SAM" id="MobiDB-lite"/>
    </source>
</evidence>
<dbReference type="RefSeq" id="WP_337104747.1">
    <property type="nucleotide sequence ID" value="NZ_JAPYKS010000001.1"/>
</dbReference>
<evidence type="ECO:0000256" key="2">
    <source>
        <dbReference type="SAM" id="Phobius"/>
    </source>
</evidence>
<dbReference type="Proteomes" id="UP001387293">
    <property type="component" value="Unassembled WGS sequence"/>
</dbReference>
<dbReference type="EMBL" id="JAPYKS010000001">
    <property type="protein sequence ID" value="MEI9407509.1"/>
    <property type="molecule type" value="Genomic_DNA"/>
</dbReference>
<comment type="caution">
    <text evidence="3">The sequence shown here is derived from an EMBL/GenBank/DDBJ whole genome shotgun (WGS) entry which is preliminary data.</text>
</comment>
<evidence type="ECO:0000313" key="4">
    <source>
        <dbReference type="Proteomes" id="UP001387293"/>
    </source>
</evidence>
<keyword evidence="4" id="KW-1185">Reference proteome</keyword>
<reference evidence="3 4" key="1">
    <citation type="submission" date="2022-12" db="EMBL/GenBank/DDBJ databases">
        <authorList>
            <person name="Muema E."/>
        </authorList>
    </citation>
    <scope>NUCLEOTIDE SEQUENCE [LARGE SCALE GENOMIC DNA]</scope>
    <source>
        <strain evidence="4">1326</strain>
    </source>
</reference>
<sequence length="264" mass="30077">MESFQQFNNALNDNQGTLSLFLFVVTIFFGWITGIFSAIRGRPKLRIKTLPGPTFYSVGGTEAKHEGYDVHRSIFAIYLSIANVGKSPASIDNVEIGYHWPISFFRNPTLWFNNRFLRHWITYQTVSVSDFYHRIDDDNYKGYPFLTQRSVLTGETADTYLNVGQSTNGVVYFEQNDSFGACFPLAKNGYAKIKIRVVDSFGQRHSKVVSLQRVSLEEARKYNPKFGMTFSGMRSEGSLIDLPIDRNGNLLPPQPEENNNKKPK</sequence>
<feature type="region of interest" description="Disordered" evidence="1">
    <location>
        <begin position="243"/>
        <end position="264"/>
    </location>
</feature>
<keyword evidence="2" id="KW-1133">Transmembrane helix</keyword>
<evidence type="ECO:0000313" key="3">
    <source>
        <dbReference type="EMBL" id="MEI9407509.1"/>
    </source>
</evidence>
<accession>A0ABU8KRW0</accession>